<evidence type="ECO:0000313" key="1">
    <source>
        <dbReference type="EMBL" id="KAK7251226.1"/>
    </source>
</evidence>
<dbReference type="Proteomes" id="UP001372338">
    <property type="component" value="Unassembled WGS sequence"/>
</dbReference>
<keyword evidence="2" id="KW-1185">Reference proteome</keyword>
<gene>
    <name evidence="1" type="ORF">RIF29_34240</name>
</gene>
<evidence type="ECO:0000313" key="2">
    <source>
        <dbReference type="Proteomes" id="UP001372338"/>
    </source>
</evidence>
<dbReference type="EMBL" id="JAYWIO010000007">
    <property type="protein sequence ID" value="KAK7251226.1"/>
    <property type="molecule type" value="Genomic_DNA"/>
</dbReference>
<name>A0AAN9HR54_CROPI</name>
<sequence length="221" mass="24891">MVMYHVLRLGSWKYQTLLNSASISKGYNGGPLMNKKWDDQFKSSSCHEGSHQLISELNPKLRLLKDAVAKSNNDGINVDATQTVDTIVGEKVSNAIGETSPDGDITSKPNVVLDSTVANIQQEGCNEEQPWTPIRTRSKAQIRHEQNQASYFLDIVKDVWQVDILGYAMYRVGAKLKMLKEPLKQLNRTDFSDIGIKEKQMRQALDEVQTRLRSNPQDAEV</sequence>
<accession>A0AAN9HR54</accession>
<comment type="caution">
    <text evidence="1">The sequence shown here is derived from an EMBL/GenBank/DDBJ whole genome shotgun (WGS) entry which is preliminary data.</text>
</comment>
<dbReference type="AlphaFoldDB" id="A0AAN9HR54"/>
<protein>
    <submittedName>
        <fullName evidence="1">Uncharacterized protein</fullName>
    </submittedName>
</protein>
<organism evidence="1 2">
    <name type="scientific">Crotalaria pallida</name>
    <name type="common">Smooth rattlebox</name>
    <name type="synonym">Crotalaria striata</name>
    <dbReference type="NCBI Taxonomy" id="3830"/>
    <lineage>
        <taxon>Eukaryota</taxon>
        <taxon>Viridiplantae</taxon>
        <taxon>Streptophyta</taxon>
        <taxon>Embryophyta</taxon>
        <taxon>Tracheophyta</taxon>
        <taxon>Spermatophyta</taxon>
        <taxon>Magnoliopsida</taxon>
        <taxon>eudicotyledons</taxon>
        <taxon>Gunneridae</taxon>
        <taxon>Pentapetalae</taxon>
        <taxon>rosids</taxon>
        <taxon>fabids</taxon>
        <taxon>Fabales</taxon>
        <taxon>Fabaceae</taxon>
        <taxon>Papilionoideae</taxon>
        <taxon>50 kb inversion clade</taxon>
        <taxon>genistoids sensu lato</taxon>
        <taxon>core genistoids</taxon>
        <taxon>Crotalarieae</taxon>
        <taxon>Crotalaria</taxon>
    </lineage>
</organism>
<proteinExistence type="predicted"/>
<reference evidence="1 2" key="1">
    <citation type="submission" date="2024-01" db="EMBL/GenBank/DDBJ databases">
        <title>The genomes of 5 underutilized Papilionoideae crops provide insights into root nodulation and disease resistanc.</title>
        <authorList>
            <person name="Yuan L."/>
        </authorList>
    </citation>
    <scope>NUCLEOTIDE SEQUENCE [LARGE SCALE GENOMIC DNA]</scope>
    <source>
        <strain evidence="1">ZHUSHIDOU_FW_LH</strain>
        <tissue evidence="1">Leaf</tissue>
    </source>
</reference>